<protein>
    <submittedName>
        <fullName evidence="2">Uncharacterized protein</fullName>
    </submittedName>
</protein>
<sequence>MKLPTFSPMASCTSSVSVETPNTMSPVRASVSKNPTSCRSTASRYAFLKAITCRSPVYIQHAISA</sequence>
<reference evidence="2" key="1">
    <citation type="submission" date="2014-09" db="EMBL/GenBank/DDBJ databases">
        <authorList>
            <person name="Magalhaes I.L.F."/>
            <person name="Oliveira U."/>
            <person name="Santos F.R."/>
            <person name="Vidigal T.H.D.A."/>
            <person name="Brescovit A.D."/>
            <person name="Santos A.J."/>
        </authorList>
    </citation>
    <scope>NUCLEOTIDE SEQUENCE</scope>
    <source>
        <tissue evidence="2">Shoot tissue taken approximately 20 cm above the soil surface</tissue>
    </source>
</reference>
<evidence type="ECO:0000313" key="2">
    <source>
        <dbReference type="EMBL" id="JAD90871.1"/>
    </source>
</evidence>
<reference evidence="2" key="2">
    <citation type="journal article" date="2015" name="Data Brief">
        <title>Shoot transcriptome of the giant reed, Arundo donax.</title>
        <authorList>
            <person name="Barrero R.A."/>
            <person name="Guerrero F.D."/>
            <person name="Moolhuijzen P."/>
            <person name="Goolsby J.A."/>
            <person name="Tidwell J."/>
            <person name="Bellgard S.E."/>
            <person name="Bellgard M.I."/>
        </authorList>
    </citation>
    <scope>NUCLEOTIDE SEQUENCE</scope>
    <source>
        <tissue evidence="2">Shoot tissue taken approximately 20 cm above the soil surface</tissue>
    </source>
</reference>
<name>A0A0A9DST8_ARUDO</name>
<evidence type="ECO:0000256" key="1">
    <source>
        <dbReference type="SAM" id="MobiDB-lite"/>
    </source>
</evidence>
<organism evidence="2">
    <name type="scientific">Arundo donax</name>
    <name type="common">Giant reed</name>
    <name type="synonym">Donax arundinaceus</name>
    <dbReference type="NCBI Taxonomy" id="35708"/>
    <lineage>
        <taxon>Eukaryota</taxon>
        <taxon>Viridiplantae</taxon>
        <taxon>Streptophyta</taxon>
        <taxon>Embryophyta</taxon>
        <taxon>Tracheophyta</taxon>
        <taxon>Spermatophyta</taxon>
        <taxon>Magnoliopsida</taxon>
        <taxon>Liliopsida</taxon>
        <taxon>Poales</taxon>
        <taxon>Poaceae</taxon>
        <taxon>PACMAD clade</taxon>
        <taxon>Arundinoideae</taxon>
        <taxon>Arundineae</taxon>
        <taxon>Arundo</taxon>
    </lineage>
</organism>
<dbReference type="AlphaFoldDB" id="A0A0A9DST8"/>
<proteinExistence type="predicted"/>
<feature type="compositionally biased region" description="Polar residues" evidence="1">
    <location>
        <begin position="8"/>
        <end position="37"/>
    </location>
</feature>
<feature type="region of interest" description="Disordered" evidence="1">
    <location>
        <begin position="1"/>
        <end position="37"/>
    </location>
</feature>
<dbReference type="EMBL" id="GBRH01207024">
    <property type="protein sequence ID" value="JAD90871.1"/>
    <property type="molecule type" value="Transcribed_RNA"/>
</dbReference>
<accession>A0A0A9DST8</accession>